<name>A0ACA9KZW0_9GLOM</name>
<feature type="non-terminal residue" evidence="1">
    <location>
        <position position="719"/>
    </location>
</feature>
<evidence type="ECO:0000313" key="2">
    <source>
        <dbReference type="Proteomes" id="UP000789702"/>
    </source>
</evidence>
<organism evidence="1 2">
    <name type="scientific">Dentiscutata heterogama</name>
    <dbReference type="NCBI Taxonomy" id="1316150"/>
    <lineage>
        <taxon>Eukaryota</taxon>
        <taxon>Fungi</taxon>
        <taxon>Fungi incertae sedis</taxon>
        <taxon>Mucoromycota</taxon>
        <taxon>Glomeromycotina</taxon>
        <taxon>Glomeromycetes</taxon>
        <taxon>Diversisporales</taxon>
        <taxon>Gigasporaceae</taxon>
        <taxon>Dentiscutata</taxon>
    </lineage>
</organism>
<gene>
    <name evidence="1" type="ORF">DHETER_LOCUS2891</name>
</gene>
<proteinExistence type="predicted"/>
<dbReference type="Proteomes" id="UP000789702">
    <property type="component" value="Unassembled WGS sequence"/>
</dbReference>
<evidence type="ECO:0000313" key="1">
    <source>
        <dbReference type="EMBL" id="CAG8498377.1"/>
    </source>
</evidence>
<protein>
    <submittedName>
        <fullName evidence="1">2200_t:CDS:1</fullName>
    </submittedName>
</protein>
<dbReference type="EMBL" id="CAJVPU010002281">
    <property type="protein sequence ID" value="CAG8498377.1"/>
    <property type="molecule type" value="Genomic_DNA"/>
</dbReference>
<accession>A0ACA9KZW0</accession>
<reference evidence="1" key="1">
    <citation type="submission" date="2021-06" db="EMBL/GenBank/DDBJ databases">
        <authorList>
            <person name="Kallberg Y."/>
            <person name="Tangrot J."/>
            <person name="Rosling A."/>
        </authorList>
    </citation>
    <scope>NUCLEOTIDE SEQUENCE</scope>
    <source>
        <strain evidence="1">IL203A</strain>
    </source>
</reference>
<sequence>MDPINLSKQYETNQIIVEPCLVEGTTLLKISSGKQQQKTFKIDIDQGQILWNSKKSGKIDIESIEEIRVGDAIRSYREHFKLNEDIGPRWFTIIYVDFGKYKTLHLVAPTLELFNIWIENLNKLYLHRKDIIGGLDHLRKRNTLWLNQYWKEADKNGDSKLSLDDVAKLCYTLNISMSRSLLKTKFNEADENKNGYLDFNDFQRLVKLIKQRVDLDKLFNSLAKERGNILTLREFKDFLCTLKEEEYDYLYYKFCDKDVKEMDLEGFCSFLMSSDNSIFAPEHSKVFQDMSQPLSHYFISSSHNTYLLGNQLKGKSSVEGYIRAFREGSRCVEIDCWDGPDGPIVYHGHTLTTKIKFQDVISAIRTYAFKYSPYPIIISLEVHCSIEQQIQMASILSNTLGECLVTKFLSENETELPNVVEKEKKTTKVKVAEALSNLIVYCNSVKFGGFDHDNLKYYEMFSLNEKASSKLLKPDKAAYIRHNIRHLTRIYPWGFRVDSSNYEPHHQWMVGNQLVSLNSQKFDLGMQINEAMFSVNGGCGYVLKPERLRNPNASPDINTSRTLTIEIISAQQLPKDSPKGEIIDPFVEVELLVPGAEAIKQKTSTISNNGFNPTWNKTLKFTFNYEEMSLVFLRFVVWDDDLIASNDCLASYCIPLASLQFGYRYVPLNDSIGKKYPFSTLFICSSLESCVLELNPNPNFGDLLNDIFILNTLWLTYIQ</sequence>
<keyword evidence="2" id="KW-1185">Reference proteome</keyword>
<comment type="caution">
    <text evidence="1">The sequence shown here is derived from an EMBL/GenBank/DDBJ whole genome shotgun (WGS) entry which is preliminary data.</text>
</comment>